<name>A0A2D2CYF8_METT3</name>
<proteinExistence type="predicted"/>
<reference evidence="2" key="1">
    <citation type="submission" date="2017-10" db="EMBL/GenBank/DDBJ databases">
        <title>Completed PacBio SMRT sequence of Methylosinus trichosporium OB3b reveals presence of a third large plasmid.</title>
        <authorList>
            <person name="Charles T.C."/>
            <person name="Lynch M.D.J."/>
            <person name="Heil J.R."/>
            <person name="Cheng J."/>
        </authorList>
    </citation>
    <scope>NUCLEOTIDE SEQUENCE [LARGE SCALE GENOMIC DNA]</scope>
    <source>
        <strain evidence="2">OB3b</strain>
    </source>
</reference>
<dbReference type="EMBL" id="CP023737">
    <property type="protein sequence ID" value="ATQ67755.1"/>
    <property type="molecule type" value="Genomic_DNA"/>
</dbReference>
<evidence type="ECO:0000313" key="1">
    <source>
        <dbReference type="EMBL" id="ATQ67755.1"/>
    </source>
</evidence>
<dbReference type="AlphaFoldDB" id="A0A2D2CYF8"/>
<dbReference type="RefSeq" id="WP_003612602.1">
    <property type="nucleotide sequence ID" value="NZ_ADVE02000001.1"/>
</dbReference>
<organism evidence="1 2">
    <name type="scientific">Methylosinus trichosporium (strain ATCC 35070 / NCIMB 11131 / UNIQEM 75 / OB3b)</name>
    <dbReference type="NCBI Taxonomy" id="595536"/>
    <lineage>
        <taxon>Bacteria</taxon>
        <taxon>Pseudomonadati</taxon>
        <taxon>Pseudomonadota</taxon>
        <taxon>Alphaproteobacteria</taxon>
        <taxon>Hyphomicrobiales</taxon>
        <taxon>Methylocystaceae</taxon>
        <taxon>Methylosinus</taxon>
    </lineage>
</organism>
<keyword evidence="2" id="KW-1185">Reference proteome</keyword>
<accession>A0A2D2CYF8</accession>
<dbReference type="KEGG" id="mtw:CQW49_07505"/>
<dbReference type="Proteomes" id="UP000230709">
    <property type="component" value="Chromosome"/>
</dbReference>
<dbReference type="STRING" id="595536.GCA_000178815_03652"/>
<evidence type="ECO:0000313" key="2">
    <source>
        <dbReference type="Proteomes" id="UP000230709"/>
    </source>
</evidence>
<gene>
    <name evidence="1" type="ORF">CQW49_07505</name>
</gene>
<protein>
    <submittedName>
        <fullName evidence="1">Uncharacterized protein</fullName>
    </submittedName>
</protein>
<sequence>MRKFWLRAALAASHLRDCISAGAYAVCTFGVALANGCDGLVQRCERRARGELFAQNANKVGVSGLWGRSFTWPAPPEGWRVETGADCEFARRYLDRIRQREIERRIVSAVASGPVGPASYVVTDVNGQPLWPRS</sequence>